<evidence type="ECO:0000259" key="6">
    <source>
        <dbReference type="PROSITE" id="PS50850"/>
    </source>
</evidence>
<dbReference type="GO" id="GO:0022857">
    <property type="term" value="F:transmembrane transporter activity"/>
    <property type="evidence" value="ECO:0007669"/>
    <property type="project" value="InterPro"/>
</dbReference>
<dbReference type="Gene3D" id="1.20.1250.20">
    <property type="entry name" value="MFS general substrate transporter like domains"/>
    <property type="match status" value="2"/>
</dbReference>
<evidence type="ECO:0000256" key="4">
    <source>
        <dbReference type="ARBA" id="ARBA00023136"/>
    </source>
</evidence>
<dbReference type="InterPro" id="IPR050382">
    <property type="entry name" value="MFS_Na/Anion_cotransporter"/>
</dbReference>
<dbReference type="InterPro" id="IPR020846">
    <property type="entry name" value="MFS_dom"/>
</dbReference>
<dbReference type="GO" id="GO:0016020">
    <property type="term" value="C:membrane"/>
    <property type="evidence" value="ECO:0007669"/>
    <property type="project" value="UniProtKB-SubCell"/>
</dbReference>
<dbReference type="PROSITE" id="PS50850">
    <property type="entry name" value="MFS"/>
    <property type="match status" value="1"/>
</dbReference>
<dbReference type="Proteomes" id="UP000635071">
    <property type="component" value="Unassembled WGS sequence"/>
</dbReference>
<evidence type="ECO:0000313" key="7">
    <source>
        <dbReference type="EMBL" id="GGE01801.1"/>
    </source>
</evidence>
<keyword evidence="3 5" id="KW-1133">Transmembrane helix</keyword>
<dbReference type="PRINTS" id="PR01035">
    <property type="entry name" value="TCRTETA"/>
</dbReference>
<feature type="transmembrane region" description="Helical" evidence="5">
    <location>
        <begin position="209"/>
        <end position="230"/>
    </location>
</feature>
<dbReference type="InterPro" id="IPR011701">
    <property type="entry name" value="MFS"/>
</dbReference>
<feature type="transmembrane region" description="Helical" evidence="5">
    <location>
        <begin position="370"/>
        <end position="392"/>
    </location>
</feature>
<feature type="transmembrane region" description="Helical" evidence="5">
    <location>
        <begin position="283"/>
        <end position="302"/>
    </location>
</feature>
<organism evidence="7 8">
    <name type="scientific">Sandarakinorhabdus glacialis</name>
    <dbReference type="NCBI Taxonomy" id="1614636"/>
    <lineage>
        <taxon>Bacteria</taxon>
        <taxon>Pseudomonadati</taxon>
        <taxon>Pseudomonadota</taxon>
        <taxon>Alphaproteobacteria</taxon>
        <taxon>Sphingomonadales</taxon>
        <taxon>Sphingosinicellaceae</taxon>
        <taxon>Sandarakinorhabdus</taxon>
    </lineage>
</organism>
<keyword evidence="2 5" id="KW-0812">Transmembrane</keyword>
<feature type="transmembrane region" description="Helical" evidence="5">
    <location>
        <begin position="163"/>
        <end position="180"/>
    </location>
</feature>
<feature type="transmembrane region" description="Helical" evidence="5">
    <location>
        <begin position="250"/>
        <end position="271"/>
    </location>
</feature>
<dbReference type="PANTHER" id="PTHR11662">
    <property type="entry name" value="SOLUTE CARRIER FAMILY 17"/>
    <property type="match status" value="1"/>
</dbReference>
<dbReference type="AlphaFoldDB" id="A0A916ZK09"/>
<dbReference type="Pfam" id="PF07690">
    <property type="entry name" value="MFS_1"/>
    <property type="match status" value="1"/>
</dbReference>
<accession>A0A916ZK09</accession>
<feature type="transmembrane region" description="Helical" evidence="5">
    <location>
        <begin position="43"/>
        <end position="64"/>
    </location>
</feature>
<dbReference type="RefSeq" id="WP_188761339.1">
    <property type="nucleotide sequence ID" value="NZ_BMJM01000001.1"/>
</dbReference>
<dbReference type="InterPro" id="IPR001958">
    <property type="entry name" value="Tet-R_TetA/multi-R_MdtG-like"/>
</dbReference>
<feature type="transmembrane region" description="Helical" evidence="5">
    <location>
        <begin position="342"/>
        <end position="364"/>
    </location>
</feature>
<protein>
    <submittedName>
        <fullName evidence="7">MFS transporter</fullName>
    </submittedName>
</protein>
<proteinExistence type="predicted"/>
<comment type="subcellular location">
    <subcellularLocation>
        <location evidence="1">Membrane</location>
        <topology evidence="1">Multi-pass membrane protein</topology>
    </subcellularLocation>
</comment>
<keyword evidence="8" id="KW-1185">Reference proteome</keyword>
<evidence type="ECO:0000256" key="3">
    <source>
        <dbReference type="ARBA" id="ARBA00022989"/>
    </source>
</evidence>
<dbReference type="PANTHER" id="PTHR11662:SF399">
    <property type="entry name" value="FI19708P1-RELATED"/>
    <property type="match status" value="1"/>
</dbReference>
<keyword evidence="4 5" id="KW-0472">Membrane</keyword>
<comment type="caution">
    <text evidence="7">The sequence shown here is derived from an EMBL/GenBank/DDBJ whole genome shotgun (WGS) entry which is preliminary data.</text>
</comment>
<feature type="domain" description="Major facilitator superfamily (MFS) profile" evidence="6">
    <location>
        <begin position="10"/>
        <end position="396"/>
    </location>
</feature>
<dbReference type="EMBL" id="BMJM01000001">
    <property type="protein sequence ID" value="GGE01801.1"/>
    <property type="molecule type" value="Genomic_DNA"/>
</dbReference>
<reference evidence="7" key="2">
    <citation type="submission" date="2020-09" db="EMBL/GenBank/DDBJ databases">
        <authorList>
            <person name="Sun Q."/>
            <person name="Zhou Y."/>
        </authorList>
    </citation>
    <scope>NUCLEOTIDE SEQUENCE</scope>
    <source>
        <strain evidence="7">CGMCC 1.15519</strain>
    </source>
</reference>
<sequence length="416" mass="43253">MTPITPSRALVVMVGLAIMLNYIDRGAISIAAPLIKDEMGLTATGYGLVVSSFFWTYVPMLMLAGWLADKVSVHRLMAAGVAVWAIATLVTGFAGGLVSLVILRLLMGVGEGVAFPSASKLLARAPEASRGTANVALGAGLAMGPLVGTLAGGFILARYGWRPMFLVFGLVTLIWLVPWLRMRGQVDLPADPGDAPPVGYGVMLRTPALWAMSAYHFAGTYALYFVIAWLPLWLMKVRGYDITDMALLTALFYLGQTVGAAFGAGITDRLIAGGRSASTVRRTAGIIGFVVSVVGILAISQTTTTAGLMFWLVMTSVWFGSNTGIIFTAGQTLAGPASAGRWVGVQSAIGNLAGITGPVITGLIVDNAGYGPAFVLAAGVVLVGLIAFIVGVPKLAPVDFSGAKTRSPATYPQNPV</sequence>
<dbReference type="SUPFAM" id="SSF103473">
    <property type="entry name" value="MFS general substrate transporter"/>
    <property type="match status" value="1"/>
</dbReference>
<evidence type="ECO:0000313" key="8">
    <source>
        <dbReference type="Proteomes" id="UP000635071"/>
    </source>
</evidence>
<feature type="transmembrane region" description="Helical" evidence="5">
    <location>
        <begin position="7"/>
        <end position="23"/>
    </location>
</feature>
<name>A0A916ZK09_9SPHN</name>
<gene>
    <name evidence="7" type="ORF">GCM10011529_05220</name>
</gene>
<evidence type="ECO:0000256" key="2">
    <source>
        <dbReference type="ARBA" id="ARBA00022692"/>
    </source>
</evidence>
<feature type="transmembrane region" description="Helical" evidence="5">
    <location>
        <begin position="135"/>
        <end position="157"/>
    </location>
</feature>
<evidence type="ECO:0000256" key="1">
    <source>
        <dbReference type="ARBA" id="ARBA00004141"/>
    </source>
</evidence>
<feature type="transmembrane region" description="Helical" evidence="5">
    <location>
        <begin position="308"/>
        <end position="330"/>
    </location>
</feature>
<reference evidence="7" key="1">
    <citation type="journal article" date="2014" name="Int. J. Syst. Evol. Microbiol.">
        <title>Complete genome sequence of Corynebacterium casei LMG S-19264T (=DSM 44701T), isolated from a smear-ripened cheese.</title>
        <authorList>
            <consortium name="US DOE Joint Genome Institute (JGI-PGF)"/>
            <person name="Walter F."/>
            <person name="Albersmeier A."/>
            <person name="Kalinowski J."/>
            <person name="Ruckert C."/>
        </authorList>
    </citation>
    <scope>NUCLEOTIDE SEQUENCE</scope>
    <source>
        <strain evidence="7">CGMCC 1.15519</strain>
    </source>
</reference>
<evidence type="ECO:0000256" key="5">
    <source>
        <dbReference type="SAM" id="Phobius"/>
    </source>
</evidence>
<feature type="transmembrane region" description="Helical" evidence="5">
    <location>
        <begin position="76"/>
        <end position="95"/>
    </location>
</feature>
<dbReference type="InterPro" id="IPR036259">
    <property type="entry name" value="MFS_trans_sf"/>
</dbReference>